<dbReference type="Proteomes" id="UP000831796">
    <property type="component" value="Chromosome"/>
</dbReference>
<proteinExistence type="predicted"/>
<accession>A0A8T9Q556</accession>
<protein>
    <submittedName>
        <fullName evidence="1">Uncharacterized protein</fullName>
    </submittedName>
</protein>
<dbReference type="KEGG" id="hcu:MUN79_15875"/>
<name>A0A8T9Q556_9BACT</name>
<gene>
    <name evidence="1" type="ORF">MUN79_15875</name>
</gene>
<sequence>MKGPDFKRYSLRLNSGLTRGRFKFQENVQLTHLDVTLLNGAPFIDVLIMIPTIPVYDPANKGGFGSGSPTINTFATNPVGLRSCCAAPSRTTA</sequence>
<reference evidence="1" key="1">
    <citation type="submission" date="2022-04" db="EMBL/GenBank/DDBJ databases">
        <title>Hymenobacter sp. isolated from the air.</title>
        <authorList>
            <person name="Won M."/>
            <person name="Lee C.-M."/>
            <person name="Woen H.-Y."/>
            <person name="Kwon S.-W."/>
        </authorList>
    </citation>
    <scope>NUCLEOTIDE SEQUENCE</scope>
    <source>
        <strain evidence="1">5116S-3</strain>
    </source>
</reference>
<dbReference type="RefSeq" id="WP_244673657.1">
    <property type="nucleotide sequence ID" value="NZ_CP095046.1"/>
</dbReference>
<dbReference type="EMBL" id="CP095046">
    <property type="protein sequence ID" value="UOQ70233.1"/>
    <property type="molecule type" value="Genomic_DNA"/>
</dbReference>
<dbReference type="AlphaFoldDB" id="A0A8T9Q556"/>
<evidence type="ECO:0000313" key="1">
    <source>
        <dbReference type="EMBL" id="UOQ70233.1"/>
    </source>
</evidence>
<evidence type="ECO:0000313" key="2">
    <source>
        <dbReference type="Proteomes" id="UP000831796"/>
    </source>
</evidence>
<keyword evidence="2" id="KW-1185">Reference proteome</keyword>
<organism evidence="1 2">
    <name type="scientific">Hymenobacter cellulosilyticus</name>
    <dbReference type="NCBI Taxonomy" id="2932248"/>
    <lineage>
        <taxon>Bacteria</taxon>
        <taxon>Pseudomonadati</taxon>
        <taxon>Bacteroidota</taxon>
        <taxon>Cytophagia</taxon>
        <taxon>Cytophagales</taxon>
        <taxon>Hymenobacteraceae</taxon>
        <taxon>Hymenobacter</taxon>
    </lineage>
</organism>